<dbReference type="SMART" id="SM01012">
    <property type="entry name" value="ANTAR"/>
    <property type="match status" value="1"/>
</dbReference>
<dbReference type="InterPro" id="IPR011006">
    <property type="entry name" value="CheY-like_superfamily"/>
</dbReference>
<dbReference type="AlphaFoldDB" id="A0AAP8MCU7"/>
<dbReference type="Gene3D" id="3.40.50.2300">
    <property type="match status" value="1"/>
</dbReference>
<dbReference type="PANTHER" id="PTHR43367">
    <property type="match status" value="1"/>
</dbReference>
<dbReference type="Gene3D" id="1.10.10.10">
    <property type="entry name" value="Winged helix-like DNA-binding domain superfamily/Winged helix DNA-binding domain"/>
    <property type="match status" value="1"/>
</dbReference>
<dbReference type="PROSITE" id="PS50921">
    <property type="entry name" value="ANTAR"/>
    <property type="match status" value="1"/>
</dbReference>
<feature type="domain" description="Response regulatory" evidence="3">
    <location>
        <begin position="1"/>
        <end position="113"/>
    </location>
</feature>
<dbReference type="PROSITE" id="PS50110">
    <property type="entry name" value="RESPONSE_REGULATORY"/>
    <property type="match status" value="1"/>
</dbReference>
<dbReference type="PIRSF" id="PIRSF036382">
    <property type="entry name" value="RR_antiterm"/>
    <property type="match status" value="1"/>
</dbReference>
<dbReference type="InterPro" id="IPR036388">
    <property type="entry name" value="WH-like_DNA-bd_sf"/>
</dbReference>
<dbReference type="Pfam" id="PF00072">
    <property type="entry name" value="Response_reg"/>
    <property type="match status" value="1"/>
</dbReference>
<dbReference type="InterPro" id="IPR005561">
    <property type="entry name" value="ANTAR"/>
</dbReference>
<evidence type="ECO:0000313" key="6">
    <source>
        <dbReference type="Proteomes" id="UP000235162"/>
    </source>
</evidence>
<dbReference type="SMART" id="SM00448">
    <property type="entry name" value="REC"/>
    <property type="match status" value="1"/>
</dbReference>
<name>A0AAP8MCU7_9GAMM</name>
<keyword evidence="6" id="KW-1185">Reference proteome</keyword>
<dbReference type="GO" id="GO:0003723">
    <property type="term" value="F:RNA binding"/>
    <property type="evidence" value="ECO:0007669"/>
    <property type="project" value="InterPro"/>
</dbReference>
<accession>A0AAP8MCU7</accession>
<sequence>MLVDDDRSRATSVESKLRDVGFDVLSVIPTASGLLYQMAQQEPDVVIIALDSPDRDVLESLSIASSHNPRPVVMFSESGDQGFITDAIRAGVTAYQAQDISAERVRAAIDIAVAQFSAFNNLREELDETRRQLEERKLVEKAKGLLMSVHKVDEEEAFSTLRKLAMDKNRTLGEVAKEVIDILERNPIKGQSR</sequence>
<dbReference type="InterPro" id="IPR008327">
    <property type="entry name" value="Sig_transdc_resp-reg_antiterm"/>
</dbReference>
<dbReference type="Pfam" id="PF03861">
    <property type="entry name" value="ANTAR"/>
    <property type="match status" value="1"/>
</dbReference>
<organism evidence="5 6">
    <name type="scientific">Halioglobus japonicus</name>
    <dbReference type="NCBI Taxonomy" id="930805"/>
    <lineage>
        <taxon>Bacteria</taxon>
        <taxon>Pseudomonadati</taxon>
        <taxon>Pseudomonadota</taxon>
        <taxon>Gammaproteobacteria</taxon>
        <taxon>Cellvibrionales</taxon>
        <taxon>Halieaceae</taxon>
        <taxon>Halioglobus</taxon>
    </lineage>
</organism>
<dbReference type="SUPFAM" id="SSF52172">
    <property type="entry name" value="CheY-like"/>
    <property type="match status" value="1"/>
</dbReference>
<evidence type="ECO:0000256" key="2">
    <source>
        <dbReference type="SAM" id="Coils"/>
    </source>
</evidence>
<proteinExistence type="predicted"/>
<comment type="caution">
    <text evidence="1">Lacks conserved residue(s) required for the propagation of feature annotation.</text>
</comment>
<dbReference type="InterPro" id="IPR001789">
    <property type="entry name" value="Sig_transdc_resp-reg_receiver"/>
</dbReference>
<reference evidence="5 6" key="1">
    <citation type="submission" date="2018-01" db="EMBL/GenBank/DDBJ databases">
        <title>The draft genome sequence of Halioglobus japonicus S1-36.</title>
        <authorList>
            <person name="Du Z.-J."/>
            <person name="Shi M.-J."/>
        </authorList>
    </citation>
    <scope>NUCLEOTIDE SEQUENCE [LARGE SCALE GENOMIC DNA]</scope>
    <source>
        <strain evidence="5 6">S1-36</strain>
    </source>
</reference>
<evidence type="ECO:0000259" key="3">
    <source>
        <dbReference type="PROSITE" id="PS50110"/>
    </source>
</evidence>
<dbReference type="EMBL" id="PKUR01000004">
    <property type="protein sequence ID" value="PLW85207.1"/>
    <property type="molecule type" value="Genomic_DNA"/>
</dbReference>
<dbReference type="Proteomes" id="UP000235162">
    <property type="component" value="Unassembled WGS sequence"/>
</dbReference>
<dbReference type="KEGG" id="hja:BST95_02015"/>
<protein>
    <submittedName>
        <fullName evidence="5">ANTAR domain-containing protein</fullName>
    </submittedName>
</protein>
<dbReference type="PANTHER" id="PTHR43367:SF1">
    <property type="entry name" value="TWO-COMPONENT RESPONSE REGULATOR-LIKE APRR6-RELATED"/>
    <property type="match status" value="1"/>
</dbReference>
<evidence type="ECO:0000256" key="1">
    <source>
        <dbReference type="PROSITE-ProRule" id="PRU00169"/>
    </source>
</evidence>
<comment type="caution">
    <text evidence="5">The sequence shown here is derived from an EMBL/GenBank/DDBJ whole genome shotgun (WGS) entry which is preliminary data.</text>
</comment>
<evidence type="ECO:0000313" key="5">
    <source>
        <dbReference type="EMBL" id="PLW85207.1"/>
    </source>
</evidence>
<dbReference type="CDD" id="cd00156">
    <property type="entry name" value="REC"/>
    <property type="match status" value="1"/>
</dbReference>
<evidence type="ECO:0000259" key="4">
    <source>
        <dbReference type="PROSITE" id="PS50921"/>
    </source>
</evidence>
<dbReference type="GO" id="GO:0000160">
    <property type="term" value="P:phosphorelay signal transduction system"/>
    <property type="evidence" value="ECO:0007669"/>
    <property type="project" value="InterPro"/>
</dbReference>
<keyword evidence="2" id="KW-0175">Coiled coil</keyword>
<gene>
    <name evidence="5" type="ORF">C0029_16280</name>
</gene>
<feature type="coiled-coil region" evidence="2">
    <location>
        <begin position="116"/>
        <end position="143"/>
    </location>
</feature>
<feature type="domain" description="ANTAR" evidence="4">
    <location>
        <begin position="119"/>
        <end position="180"/>
    </location>
</feature>